<dbReference type="InterPro" id="IPR048328">
    <property type="entry name" value="Dyp_perox_C"/>
</dbReference>
<dbReference type="SUPFAM" id="SSF54909">
    <property type="entry name" value="Dimeric alpha+beta barrel"/>
    <property type="match status" value="1"/>
</dbReference>
<dbReference type="Proteomes" id="UP000185207">
    <property type="component" value="Unassembled WGS sequence"/>
</dbReference>
<evidence type="ECO:0000256" key="4">
    <source>
        <dbReference type="ARBA" id="ARBA00023002"/>
    </source>
</evidence>
<evidence type="ECO:0000256" key="6">
    <source>
        <dbReference type="ARBA" id="ARBA00025737"/>
    </source>
</evidence>
<keyword evidence="5" id="KW-0408">Iron</keyword>
<evidence type="ECO:0000256" key="2">
    <source>
        <dbReference type="ARBA" id="ARBA00022559"/>
    </source>
</evidence>
<reference evidence="10" key="1">
    <citation type="submission" date="2016-11" db="EMBL/GenBank/DDBJ databases">
        <authorList>
            <person name="Varghese N."/>
            <person name="Submissions S."/>
        </authorList>
    </citation>
    <scope>NUCLEOTIDE SEQUENCE [LARGE SCALE GENOMIC DNA]</scope>
    <source>
        <strain evidence="10">DSM 27623</strain>
    </source>
</reference>
<keyword evidence="2 9" id="KW-0575">Peroxidase</keyword>
<dbReference type="InterPro" id="IPR048327">
    <property type="entry name" value="Dyp_perox_N"/>
</dbReference>
<dbReference type="RefSeq" id="WP_074235851.1">
    <property type="nucleotide sequence ID" value="NZ_FSRK01000002.1"/>
</dbReference>
<feature type="domain" description="Dyp-type peroxidase N-terminal" evidence="7">
    <location>
        <begin position="17"/>
        <end position="137"/>
    </location>
</feature>
<dbReference type="GO" id="GO:0005829">
    <property type="term" value="C:cytosol"/>
    <property type="evidence" value="ECO:0007669"/>
    <property type="project" value="TreeGrafter"/>
</dbReference>
<evidence type="ECO:0000259" key="8">
    <source>
        <dbReference type="Pfam" id="PF20628"/>
    </source>
</evidence>
<dbReference type="Pfam" id="PF04261">
    <property type="entry name" value="Dyp_perox_N"/>
    <property type="match status" value="1"/>
</dbReference>
<dbReference type="GO" id="GO:0004601">
    <property type="term" value="F:peroxidase activity"/>
    <property type="evidence" value="ECO:0007669"/>
    <property type="project" value="UniProtKB-KW"/>
</dbReference>
<evidence type="ECO:0000313" key="10">
    <source>
        <dbReference type="Proteomes" id="UP000185207"/>
    </source>
</evidence>
<dbReference type="AlphaFoldDB" id="A0A1N6IHL6"/>
<dbReference type="EMBL" id="FSRK01000002">
    <property type="protein sequence ID" value="SIO31527.1"/>
    <property type="molecule type" value="Genomic_DNA"/>
</dbReference>
<evidence type="ECO:0000259" key="7">
    <source>
        <dbReference type="Pfam" id="PF04261"/>
    </source>
</evidence>
<dbReference type="InterPro" id="IPR006314">
    <property type="entry name" value="Dyp_peroxidase"/>
</dbReference>
<dbReference type="OrthoDB" id="3251355at2"/>
<keyword evidence="10" id="KW-1185">Reference proteome</keyword>
<dbReference type="PANTHER" id="PTHR30521:SF0">
    <property type="entry name" value="DYP-TYPE PEROXIDASE FAMILY PROTEIN"/>
    <property type="match status" value="1"/>
</dbReference>
<comment type="similarity">
    <text evidence="6">Belongs to the DyP-type peroxidase family.</text>
</comment>
<gene>
    <name evidence="9" type="ORF">SAMN05444409_2677</name>
</gene>
<dbReference type="Pfam" id="PF20628">
    <property type="entry name" value="Dyp_perox_C"/>
    <property type="match status" value="1"/>
</dbReference>
<name>A0A1N6IHL6_9FLAO</name>
<evidence type="ECO:0000256" key="5">
    <source>
        <dbReference type="ARBA" id="ARBA00023004"/>
    </source>
</evidence>
<organism evidence="9 10">
    <name type="scientific">Epilithonimonas zeae</name>
    <dbReference type="NCBI Taxonomy" id="1416779"/>
    <lineage>
        <taxon>Bacteria</taxon>
        <taxon>Pseudomonadati</taxon>
        <taxon>Bacteroidota</taxon>
        <taxon>Flavobacteriia</taxon>
        <taxon>Flavobacteriales</taxon>
        <taxon>Weeksellaceae</taxon>
        <taxon>Chryseobacterium group</taxon>
        <taxon>Epilithonimonas</taxon>
    </lineage>
</organism>
<dbReference type="PROSITE" id="PS51404">
    <property type="entry name" value="DYP_PEROXIDASE"/>
    <property type="match status" value="1"/>
</dbReference>
<sequence length="307" mass="34900">MSLKPQNVTDYPNINTIFQVWKFKENLEIQDSFQRLCALVLNLNNSVVNRFPDSRASCIIGIGFEAWKRLGLKEPLPKELENFTEIKGDKHTAISTFGDLHFHFRADDYSICFDMAIEISKILTPVAESIEEIRGFKYWDNRSVLGFVDGTENPHGKDRDVFAIIGDEDVGYSGGSYLFVQKYLHNMDAWRGLSTEDQEKIIGRSKENDIEMSDEVKPDNSHIALANIGDDLKIVRDNMPFGRPSSNEFGTYFISYASSFSTTRKMLENMFVGNPKGNYDRILDFSTAKTGSLFFVPSKDLLDEFSG</sequence>
<dbReference type="PANTHER" id="PTHR30521">
    <property type="entry name" value="DEFERROCHELATASE/PEROXIDASE"/>
    <property type="match status" value="1"/>
</dbReference>
<accession>A0A1N6IHL6</accession>
<keyword evidence="4" id="KW-0560">Oxidoreductase</keyword>
<dbReference type="GO" id="GO:0020037">
    <property type="term" value="F:heme binding"/>
    <property type="evidence" value="ECO:0007669"/>
    <property type="project" value="InterPro"/>
</dbReference>
<protein>
    <submittedName>
        <fullName evidence="9">Putative iron-dependent peroxidase</fullName>
    </submittedName>
</protein>
<dbReference type="GO" id="GO:0046872">
    <property type="term" value="F:metal ion binding"/>
    <property type="evidence" value="ECO:0007669"/>
    <property type="project" value="UniProtKB-KW"/>
</dbReference>
<dbReference type="STRING" id="1416779.SAMN05444409_2677"/>
<dbReference type="NCBIfam" id="TIGR01413">
    <property type="entry name" value="Dyp_perox_fam"/>
    <property type="match status" value="1"/>
</dbReference>
<feature type="domain" description="Dyp-type peroxidase C-terminal" evidence="8">
    <location>
        <begin position="140"/>
        <end position="300"/>
    </location>
</feature>
<dbReference type="InterPro" id="IPR011008">
    <property type="entry name" value="Dimeric_a/b-barrel"/>
</dbReference>
<keyword evidence="3" id="KW-0479">Metal-binding</keyword>
<comment type="cofactor">
    <cofactor evidence="1">
        <name>heme b</name>
        <dbReference type="ChEBI" id="CHEBI:60344"/>
    </cofactor>
</comment>
<evidence type="ECO:0000256" key="1">
    <source>
        <dbReference type="ARBA" id="ARBA00001970"/>
    </source>
</evidence>
<evidence type="ECO:0000256" key="3">
    <source>
        <dbReference type="ARBA" id="ARBA00022723"/>
    </source>
</evidence>
<proteinExistence type="inferred from homology"/>
<evidence type="ECO:0000313" key="9">
    <source>
        <dbReference type="EMBL" id="SIO31527.1"/>
    </source>
</evidence>